<gene>
    <name evidence="1" type="ORF">METZ01_LOCUS404325</name>
</gene>
<name>A0A382W010_9ZZZZ</name>
<dbReference type="EMBL" id="UINC01155553">
    <property type="protein sequence ID" value="SVD51471.1"/>
    <property type="molecule type" value="Genomic_DNA"/>
</dbReference>
<accession>A0A382W010</accession>
<dbReference type="AlphaFoldDB" id="A0A382W010"/>
<sequence length="40" mass="4489">MNQQGDKKYLQALAKVVPGCNQHLALVQVNDKRPEDRSPV</sequence>
<reference evidence="1" key="1">
    <citation type="submission" date="2018-05" db="EMBL/GenBank/DDBJ databases">
        <authorList>
            <person name="Lanie J.A."/>
            <person name="Ng W.-L."/>
            <person name="Kazmierczak K.M."/>
            <person name="Andrzejewski T.M."/>
            <person name="Davidsen T.M."/>
            <person name="Wayne K.J."/>
            <person name="Tettelin H."/>
            <person name="Glass J.I."/>
            <person name="Rusch D."/>
            <person name="Podicherti R."/>
            <person name="Tsui H.-C.T."/>
            <person name="Winkler M.E."/>
        </authorList>
    </citation>
    <scope>NUCLEOTIDE SEQUENCE</scope>
</reference>
<organism evidence="1">
    <name type="scientific">marine metagenome</name>
    <dbReference type="NCBI Taxonomy" id="408172"/>
    <lineage>
        <taxon>unclassified sequences</taxon>
        <taxon>metagenomes</taxon>
        <taxon>ecological metagenomes</taxon>
    </lineage>
</organism>
<evidence type="ECO:0000313" key="1">
    <source>
        <dbReference type="EMBL" id="SVD51471.1"/>
    </source>
</evidence>
<proteinExistence type="predicted"/>
<protein>
    <submittedName>
        <fullName evidence="1">Uncharacterized protein</fullName>
    </submittedName>
</protein>